<comment type="similarity">
    <text evidence="2">Belongs to the MCM10 family.</text>
</comment>
<keyword evidence="3" id="KW-0235">DNA replication</keyword>
<dbReference type="Pfam" id="PF22379">
    <property type="entry name" value="OB_MCM10"/>
    <property type="match status" value="1"/>
</dbReference>
<dbReference type="Gramene" id="OIW14711">
    <property type="protein sequence ID" value="OIW14711"/>
    <property type="gene ID" value="TanjilG_33053"/>
</dbReference>
<dbReference type="FunFam" id="2.40.50.140:FF:000174">
    <property type="entry name" value="DNA replication licensing factor mcm10"/>
    <property type="match status" value="1"/>
</dbReference>
<keyword evidence="12" id="KW-1185">Reference proteome</keyword>
<keyword evidence="7" id="KW-0539">Nucleus</keyword>
<dbReference type="InterPro" id="IPR012340">
    <property type="entry name" value="NA-bd_OB-fold"/>
</dbReference>
<protein>
    <submittedName>
        <fullName evidence="11">Uncharacterized protein</fullName>
    </submittedName>
</protein>
<dbReference type="PANTHER" id="PTHR13454">
    <property type="entry name" value="PROTEIN MCM10 HOMOLOG"/>
    <property type="match status" value="1"/>
</dbReference>
<keyword evidence="5" id="KW-0863">Zinc-finger</keyword>
<evidence type="ECO:0000256" key="1">
    <source>
        <dbReference type="ARBA" id="ARBA00004123"/>
    </source>
</evidence>
<feature type="region of interest" description="Disordered" evidence="8">
    <location>
        <begin position="321"/>
        <end position="351"/>
    </location>
</feature>
<feature type="domain" description="Zinc finger Mcm10/DnaG-type" evidence="9">
    <location>
        <begin position="195"/>
        <end position="240"/>
    </location>
</feature>
<evidence type="ECO:0000256" key="4">
    <source>
        <dbReference type="ARBA" id="ARBA00022723"/>
    </source>
</evidence>
<feature type="compositionally biased region" description="Polar residues" evidence="8">
    <location>
        <begin position="331"/>
        <end position="351"/>
    </location>
</feature>
<dbReference type="GO" id="GO:0003697">
    <property type="term" value="F:single-stranded DNA binding"/>
    <property type="evidence" value="ECO:0007669"/>
    <property type="project" value="InterPro"/>
</dbReference>
<accession>A0A4P1RP38</accession>
<dbReference type="GO" id="GO:0008270">
    <property type="term" value="F:zinc ion binding"/>
    <property type="evidence" value="ECO:0007669"/>
    <property type="project" value="UniProtKB-KW"/>
</dbReference>
<dbReference type="EMBL" id="CM007363">
    <property type="protein sequence ID" value="OIW14711.1"/>
    <property type="molecule type" value="Genomic_DNA"/>
</dbReference>
<dbReference type="KEGG" id="lang:109344082"/>
<gene>
    <name evidence="11" type="ORF">TanjilG_33053</name>
</gene>
<evidence type="ECO:0000256" key="8">
    <source>
        <dbReference type="SAM" id="MobiDB-lite"/>
    </source>
</evidence>
<feature type="domain" description="MCM10 OB-fold" evidence="10">
    <location>
        <begin position="67"/>
        <end position="192"/>
    </location>
</feature>
<dbReference type="GO" id="GO:0003688">
    <property type="term" value="F:DNA replication origin binding"/>
    <property type="evidence" value="ECO:0007669"/>
    <property type="project" value="TreeGrafter"/>
</dbReference>
<dbReference type="GO" id="GO:0006270">
    <property type="term" value="P:DNA replication initiation"/>
    <property type="evidence" value="ECO:0007669"/>
    <property type="project" value="InterPro"/>
</dbReference>
<evidence type="ECO:0000259" key="10">
    <source>
        <dbReference type="Pfam" id="PF22379"/>
    </source>
</evidence>
<dbReference type="PANTHER" id="PTHR13454:SF11">
    <property type="entry name" value="PROTEIN MCM10 HOMOLOG"/>
    <property type="match status" value="1"/>
</dbReference>
<dbReference type="STRING" id="3871.A0A4P1RP38"/>
<name>A0A4P1RP38_LUPAN</name>
<dbReference type="GO" id="GO:0043596">
    <property type="term" value="C:nuclear replication fork"/>
    <property type="evidence" value="ECO:0007669"/>
    <property type="project" value="TreeGrafter"/>
</dbReference>
<sequence>MSSASSSSQQYSEDLDLLLSLQDSVPESPPLEHSIDVAPNPRIPLKPKSKPKPKPRPLTDDADLDTFSGLRIRDRLLTSMELRDSFSDIRFVRLSVIKNLLNGDSFSGSWVTVGVLTEKGSIRKTSTGKEYCIYKITCLDENTVSLFLFAHAYQSHTQHKPGTVFALFNSNVRRDTNGDGYSLSIYSPGQILKMGMSVDYGVCKGRRPDGMACTLAINKRNGTYCKYHKNKASDKYSTMRTELKGGNLRTAFRPRDYLKSEGIHLVDPLANKTNMKKSQSLKLMSVDGLRRALSNAGKVTTNMHSQGIRFLTEVTGKLGQAPVSRGPKIPNEQSNCTGKRKSSSVNVGSSEMMKNQHLDAKRVKTDGQVLVDKTTSTGKMIELDFVSSDEDF</sequence>
<evidence type="ECO:0000256" key="3">
    <source>
        <dbReference type="ARBA" id="ARBA00022705"/>
    </source>
</evidence>
<dbReference type="InterPro" id="IPR015408">
    <property type="entry name" value="Znf_Mcm10/DnaG"/>
</dbReference>
<dbReference type="Proteomes" id="UP000188354">
    <property type="component" value="Chromosome LG03"/>
</dbReference>
<evidence type="ECO:0000259" key="9">
    <source>
        <dbReference type="Pfam" id="PF09329"/>
    </source>
</evidence>
<organism evidence="11 12">
    <name type="scientific">Lupinus angustifolius</name>
    <name type="common">Narrow-leaved blue lupine</name>
    <dbReference type="NCBI Taxonomy" id="3871"/>
    <lineage>
        <taxon>Eukaryota</taxon>
        <taxon>Viridiplantae</taxon>
        <taxon>Streptophyta</taxon>
        <taxon>Embryophyta</taxon>
        <taxon>Tracheophyta</taxon>
        <taxon>Spermatophyta</taxon>
        <taxon>Magnoliopsida</taxon>
        <taxon>eudicotyledons</taxon>
        <taxon>Gunneridae</taxon>
        <taxon>Pentapetalae</taxon>
        <taxon>rosids</taxon>
        <taxon>fabids</taxon>
        <taxon>Fabales</taxon>
        <taxon>Fabaceae</taxon>
        <taxon>Papilionoideae</taxon>
        <taxon>50 kb inversion clade</taxon>
        <taxon>genistoids sensu lato</taxon>
        <taxon>core genistoids</taxon>
        <taxon>Genisteae</taxon>
        <taxon>Lupinus</taxon>
    </lineage>
</organism>
<keyword evidence="6" id="KW-0862">Zinc</keyword>
<reference evidence="11 12" key="1">
    <citation type="journal article" date="2017" name="Plant Biotechnol. J.">
        <title>A comprehensive draft genome sequence for lupin (Lupinus angustifolius), an emerging health food: insights into plant-microbe interactions and legume evolution.</title>
        <authorList>
            <person name="Hane J.K."/>
            <person name="Ming Y."/>
            <person name="Kamphuis L.G."/>
            <person name="Nelson M.N."/>
            <person name="Garg G."/>
            <person name="Atkins C.A."/>
            <person name="Bayer P.E."/>
            <person name="Bravo A."/>
            <person name="Bringans S."/>
            <person name="Cannon S."/>
            <person name="Edwards D."/>
            <person name="Foley R."/>
            <person name="Gao L.L."/>
            <person name="Harrison M.J."/>
            <person name="Huang W."/>
            <person name="Hurgobin B."/>
            <person name="Li S."/>
            <person name="Liu C.W."/>
            <person name="McGrath A."/>
            <person name="Morahan G."/>
            <person name="Murray J."/>
            <person name="Weller J."/>
            <person name="Jian J."/>
            <person name="Singh K.B."/>
        </authorList>
    </citation>
    <scope>NUCLEOTIDE SEQUENCE [LARGE SCALE GENOMIC DNA]</scope>
    <source>
        <strain evidence="12">cv. Tanjil</strain>
        <tissue evidence="11">Whole plant</tissue>
    </source>
</reference>
<evidence type="ECO:0000313" key="12">
    <source>
        <dbReference type="Proteomes" id="UP000188354"/>
    </source>
</evidence>
<evidence type="ECO:0000256" key="7">
    <source>
        <dbReference type="ARBA" id="ARBA00023242"/>
    </source>
</evidence>
<comment type="subcellular location">
    <subcellularLocation>
        <location evidence="1">Nucleus</location>
    </subcellularLocation>
</comment>
<feature type="region of interest" description="Disordered" evidence="8">
    <location>
        <begin position="22"/>
        <end position="62"/>
    </location>
</feature>
<keyword evidence="4" id="KW-0479">Metal-binding</keyword>
<dbReference type="OrthoDB" id="273123at2759"/>
<dbReference type="AlphaFoldDB" id="A0A4P1RP38"/>
<evidence type="ECO:0000313" key="11">
    <source>
        <dbReference type="EMBL" id="OIW14711.1"/>
    </source>
</evidence>
<evidence type="ECO:0000256" key="6">
    <source>
        <dbReference type="ARBA" id="ARBA00022833"/>
    </source>
</evidence>
<evidence type="ECO:0000256" key="5">
    <source>
        <dbReference type="ARBA" id="ARBA00022771"/>
    </source>
</evidence>
<dbReference type="InterPro" id="IPR055065">
    <property type="entry name" value="OB_MCM10"/>
</dbReference>
<dbReference type="Pfam" id="PF09329">
    <property type="entry name" value="zf-primase"/>
    <property type="match status" value="1"/>
</dbReference>
<evidence type="ECO:0000256" key="2">
    <source>
        <dbReference type="ARBA" id="ARBA00009679"/>
    </source>
</evidence>
<dbReference type="InterPro" id="IPR040184">
    <property type="entry name" value="Mcm10"/>
</dbReference>
<dbReference type="Gene3D" id="2.40.50.140">
    <property type="entry name" value="Nucleic acid-binding proteins"/>
    <property type="match status" value="1"/>
</dbReference>
<feature type="compositionally biased region" description="Basic residues" evidence="8">
    <location>
        <begin position="45"/>
        <end position="55"/>
    </location>
</feature>
<proteinExistence type="inferred from homology"/>